<evidence type="ECO:0000313" key="1">
    <source>
        <dbReference type="EMBL" id="EGW06292.1"/>
    </source>
</evidence>
<sequence length="142" mass="16572">MDLVVGTCLVSLNFYLVVDGFDTHLVLLSLPPHWAVRTQVQCWHVLLDPSGFRMVHLQSTLEQQDLHLWRLSILESSELVPADCSLWKRGFKVHSCLPWHSDTPEDCSRELRKRLFVREFGLRGSQCYNLYHYFLDNQSVLS</sequence>
<dbReference type="PANTHER" id="PTHR31387:SF0">
    <property type="entry name" value="TESTIS-EXPRESSED PROTEIN 19"/>
    <property type="match status" value="1"/>
</dbReference>
<accession>G3GXE3</accession>
<reference evidence="2" key="1">
    <citation type="journal article" date="2011" name="Nat. Biotechnol.">
        <title>The genomic sequence of the Chinese hamster ovary (CHO)-K1 cell line.</title>
        <authorList>
            <person name="Xu X."/>
            <person name="Nagarajan H."/>
            <person name="Lewis N.E."/>
            <person name="Pan S."/>
            <person name="Cai Z."/>
            <person name="Liu X."/>
            <person name="Chen W."/>
            <person name="Xie M."/>
            <person name="Wang W."/>
            <person name="Hammond S."/>
            <person name="Andersen M.R."/>
            <person name="Neff N."/>
            <person name="Passarelli B."/>
            <person name="Koh W."/>
            <person name="Fan H.C."/>
            <person name="Wang J."/>
            <person name="Gui Y."/>
            <person name="Lee K.H."/>
            <person name="Betenbaugh M.J."/>
            <person name="Quake S.R."/>
            <person name="Famili I."/>
            <person name="Palsson B.O."/>
            <person name="Wang J."/>
        </authorList>
    </citation>
    <scope>NUCLEOTIDE SEQUENCE [LARGE SCALE GENOMIC DNA]</scope>
    <source>
        <strain evidence="2">CHO K1 cell line</strain>
    </source>
</reference>
<dbReference type="GO" id="GO:0007283">
    <property type="term" value="P:spermatogenesis"/>
    <property type="evidence" value="ECO:0007669"/>
    <property type="project" value="TreeGrafter"/>
</dbReference>
<dbReference type="GO" id="GO:0005737">
    <property type="term" value="C:cytoplasm"/>
    <property type="evidence" value="ECO:0007669"/>
    <property type="project" value="TreeGrafter"/>
</dbReference>
<dbReference type="Proteomes" id="UP000001075">
    <property type="component" value="Unassembled WGS sequence"/>
</dbReference>
<dbReference type="AlphaFoldDB" id="G3GXE3"/>
<gene>
    <name evidence="1" type="ORF">I79_002433</name>
</gene>
<dbReference type="GO" id="GO:0008584">
    <property type="term" value="P:male gonad development"/>
    <property type="evidence" value="ECO:0007669"/>
    <property type="project" value="TreeGrafter"/>
</dbReference>
<dbReference type="EMBL" id="JH000058">
    <property type="protein sequence ID" value="EGW06292.1"/>
    <property type="molecule type" value="Genomic_DNA"/>
</dbReference>
<dbReference type="InParanoid" id="G3GXE3"/>
<dbReference type="STRING" id="10029.G3GXE3"/>
<organism evidence="1 2">
    <name type="scientific">Cricetulus griseus</name>
    <name type="common">Chinese hamster</name>
    <name type="synonym">Cricetulus barabensis griseus</name>
    <dbReference type="NCBI Taxonomy" id="10029"/>
    <lineage>
        <taxon>Eukaryota</taxon>
        <taxon>Metazoa</taxon>
        <taxon>Chordata</taxon>
        <taxon>Craniata</taxon>
        <taxon>Vertebrata</taxon>
        <taxon>Euteleostomi</taxon>
        <taxon>Mammalia</taxon>
        <taxon>Eutheria</taxon>
        <taxon>Euarchontoglires</taxon>
        <taxon>Glires</taxon>
        <taxon>Rodentia</taxon>
        <taxon>Myomorpha</taxon>
        <taxon>Muroidea</taxon>
        <taxon>Cricetidae</taxon>
        <taxon>Cricetinae</taxon>
        <taxon>Cricetulus</taxon>
    </lineage>
</organism>
<dbReference type="GO" id="GO:0001890">
    <property type="term" value="P:placenta development"/>
    <property type="evidence" value="ECO:0007669"/>
    <property type="project" value="TreeGrafter"/>
</dbReference>
<name>G3GXE3_CRIGR</name>
<protein>
    <submittedName>
        <fullName evidence="1">Testis-expressed protein 19B</fullName>
    </submittedName>
</protein>
<evidence type="ECO:0000313" key="2">
    <source>
        <dbReference type="Proteomes" id="UP000001075"/>
    </source>
</evidence>
<proteinExistence type="predicted"/>
<dbReference type="InterPro" id="IPR029093">
    <property type="entry name" value="TEX19"/>
</dbReference>
<dbReference type="GO" id="GO:0005634">
    <property type="term" value="C:nucleus"/>
    <property type="evidence" value="ECO:0007669"/>
    <property type="project" value="TreeGrafter"/>
</dbReference>
<dbReference type="PANTHER" id="PTHR31387">
    <property type="entry name" value="TESTIS-EXPRESSED PROTEIN 19"/>
    <property type="match status" value="1"/>
</dbReference>